<evidence type="ECO:0000256" key="2">
    <source>
        <dbReference type="ARBA" id="ARBA00006490"/>
    </source>
</evidence>
<dbReference type="InterPro" id="IPR015422">
    <property type="entry name" value="PyrdxlP-dep_Trfase_small"/>
</dbReference>
<comment type="cofactor">
    <cofactor evidence="1">
        <name>pyridoxal 5'-phosphate</name>
        <dbReference type="ChEBI" id="CHEBI:597326"/>
    </cofactor>
</comment>
<dbReference type="InterPro" id="IPR015421">
    <property type="entry name" value="PyrdxlP-dep_Trfase_major"/>
</dbReference>
<gene>
    <name evidence="6" type="ordered locus">M5M_05920</name>
</gene>
<evidence type="ECO:0000313" key="7">
    <source>
        <dbReference type="Proteomes" id="UP000000466"/>
    </source>
</evidence>
<sequence length="397" mass="43721">MPTLADLTKTPNKLAALYSHAAVGARIMLTGHIHQAMPDCAGDAYQAHWDCLNRYGEERFEQEFEIADRVRAGFAELIHAAPERIALASSVHDLFIRFLSAMPLATRPRIVTTDAEYPSIARQLARLAEAGVEVVSVAANPASTLVERLAAQINDKTAALCVSSVNFETGHQTLELDTLMPLCEARGVALFVDAYHSVNVLSFSVEDYNLQGAFVVAGGAKYCQMGSGIAFMHVPEGADFRPVITGWFGGFDPVVDNPAATPLAYADGAARFHGSSIDMLPVFRADRVFDFFRAQNLTPEFLDDVHHHQLELLANTFKRNDFDPAVIKLSTSVEYMGGFLSFDSPHAQALSEMMRDRGVHTDYRRHWLRMGPAPYLCDEQLTDAIHALEESVHELQG</sequence>
<dbReference type="InterPro" id="IPR000192">
    <property type="entry name" value="Aminotrans_V_dom"/>
</dbReference>
<keyword evidence="3" id="KW-0663">Pyridoxal phosphate</keyword>
<dbReference type="OrthoDB" id="5501089at2"/>
<dbReference type="InterPro" id="IPR015424">
    <property type="entry name" value="PyrdxlP-dep_Trfase"/>
</dbReference>
<dbReference type="Gene3D" id="3.40.640.10">
    <property type="entry name" value="Type I PLP-dependent aspartate aminotransferase-like (Major domain)"/>
    <property type="match status" value="1"/>
</dbReference>
<dbReference type="eggNOG" id="COG0520">
    <property type="taxonomic scope" value="Bacteria"/>
</dbReference>
<dbReference type="Proteomes" id="UP000000466">
    <property type="component" value="Chromosome"/>
</dbReference>
<dbReference type="EMBL" id="CP003746">
    <property type="protein sequence ID" value="AFU98381.1"/>
    <property type="molecule type" value="Genomic_DNA"/>
</dbReference>
<dbReference type="Gene3D" id="3.90.1150.10">
    <property type="entry name" value="Aspartate Aminotransferase, domain 1"/>
    <property type="match status" value="1"/>
</dbReference>
<dbReference type="KEGG" id="saga:M5M_05920"/>
<comment type="catalytic activity">
    <reaction evidence="4">
        <text>(sulfur carrier)-H + L-cysteine = (sulfur carrier)-SH + L-alanine</text>
        <dbReference type="Rhea" id="RHEA:43892"/>
        <dbReference type="Rhea" id="RHEA-COMP:14737"/>
        <dbReference type="Rhea" id="RHEA-COMP:14739"/>
        <dbReference type="ChEBI" id="CHEBI:29917"/>
        <dbReference type="ChEBI" id="CHEBI:35235"/>
        <dbReference type="ChEBI" id="CHEBI:57972"/>
        <dbReference type="ChEBI" id="CHEBI:64428"/>
        <dbReference type="EC" id="2.8.1.7"/>
    </reaction>
</comment>
<evidence type="ECO:0000256" key="3">
    <source>
        <dbReference type="ARBA" id="ARBA00022898"/>
    </source>
</evidence>
<evidence type="ECO:0000313" key="6">
    <source>
        <dbReference type="EMBL" id="AFU98381.1"/>
    </source>
</evidence>
<dbReference type="PANTHER" id="PTHR11601:SF34">
    <property type="entry name" value="CYSTEINE DESULFURASE"/>
    <property type="match status" value="1"/>
</dbReference>
<feature type="domain" description="Aminotransferase class V" evidence="5">
    <location>
        <begin position="58"/>
        <end position="223"/>
    </location>
</feature>
<evidence type="ECO:0000259" key="5">
    <source>
        <dbReference type="Pfam" id="PF00266"/>
    </source>
</evidence>
<dbReference type="Pfam" id="PF00266">
    <property type="entry name" value="Aminotran_5"/>
    <property type="match status" value="1"/>
</dbReference>
<comment type="similarity">
    <text evidence="2">Belongs to the class-V pyridoxal-phosphate-dependent aminotransferase family. NifS/IscS subfamily.</text>
</comment>
<dbReference type="PANTHER" id="PTHR11601">
    <property type="entry name" value="CYSTEINE DESULFURYLASE FAMILY MEMBER"/>
    <property type="match status" value="1"/>
</dbReference>
<protein>
    <submittedName>
        <fullName evidence="6">Kynureninase</fullName>
    </submittedName>
</protein>
<evidence type="ECO:0000256" key="4">
    <source>
        <dbReference type="ARBA" id="ARBA00050776"/>
    </source>
</evidence>
<dbReference type="HOGENOM" id="CLU_003433_2_1_6"/>
<dbReference type="SUPFAM" id="SSF53383">
    <property type="entry name" value="PLP-dependent transferases"/>
    <property type="match status" value="1"/>
</dbReference>
<proteinExistence type="inferred from homology"/>
<evidence type="ECO:0000256" key="1">
    <source>
        <dbReference type="ARBA" id="ARBA00001933"/>
    </source>
</evidence>
<dbReference type="AlphaFoldDB" id="K4KH96"/>
<keyword evidence="7" id="KW-1185">Reference proteome</keyword>
<reference evidence="6 7" key="1">
    <citation type="journal article" date="2013" name="Genome Announc.">
        <title>Complete genome sequence of Simiduia agarivorans SA1(T), a marine bacterium able to degrade a variety of polysaccharides.</title>
        <authorList>
            <person name="Lin S.Y."/>
            <person name="Shieh W.Y."/>
            <person name="Chen J.S."/>
            <person name="Tang S.L."/>
        </authorList>
    </citation>
    <scope>NUCLEOTIDE SEQUENCE [LARGE SCALE GENOMIC DNA]</scope>
    <source>
        <strain evidence="7">DSM 21679 / JCM 13881 / BCRC 17597 / SA1</strain>
    </source>
</reference>
<accession>K4KH96</accession>
<dbReference type="RefSeq" id="WP_015046554.1">
    <property type="nucleotide sequence ID" value="NC_018868.3"/>
</dbReference>
<dbReference type="STRING" id="1117647.M5M_05920"/>
<name>K4KH96_SIMAS</name>
<dbReference type="GO" id="GO:0031071">
    <property type="term" value="F:cysteine desulfurase activity"/>
    <property type="evidence" value="ECO:0007669"/>
    <property type="project" value="UniProtKB-EC"/>
</dbReference>
<organism evidence="6 7">
    <name type="scientific">Simiduia agarivorans (strain DSM 21679 / JCM 13881 / BCRC 17597 / SA1)</name>
    <dbReference type="NCBI Taxonomy" id="1117647"/>
    <lineage>
        <taxon>Bacteria</taxon>
        <taxon>Pseudomonadati</taxon>
        <taxon>Pseudomonadota</taxon>
        <taxon>Gammaproteobacteria</taxon>
        <taxon>Cellvibrionales</taxon>
        <taxon>Cellvibrionaceae</taxon>
        <taxon>Simiduia</taxon>
    </lineage>
</organism>